<organism evidence="1 2">
    <name type="scientific">Haematococcus lacustris</name>
    <name type="common">Green alga</name>
    <name type="synonym">Haematococcus pluvialis</name>
    <dbReference type="NCBI Taxonomy" id="44745"/>
    <lineage>
        <taxon>Eukaryota</taxon>
        <taxon>Viridiplantae</taxon>
        <taxon>Chlorophyta</taxon>
        <taxon>core chlorophytes</taxon>
        <taxon>Chlorophyceae</taxon>
        <taxon>CS clade</taxon>
        <taxon>Chlamydomonadales</taxon>
        <taxon>Haematococcaceae</taxon>
        <taxon>Haematococcus</taxon>
    </lineage>
</organism>
<dbReference type="AlphaFoldDB" id="A0A699ZKI0"/>
<keyword evidence="2" id="KW-1185">Reference proteome</keyword>
<evidence type="ECO:0000313" key="2">
    <source>
        <dbReference type="Proteomes" id="UP000485058"/>
    </source>
</evidence>
<comment type="caution">
    <text evidence="1">The sequence shown here is derived from an EMBL/GenBank/DDBJ whole genome shotgun (WGS) entry which is preliminary data.</text>
</comment>
<protein>
    <submittedName>
        <fullName evidence="1">Uncharacterized protein</fullName>
    </submittedName>
</protein>
<dbReference type="EMBL" id="BLLF01000975">
    <property type="protein sequence ID" value="GFH16282.1"/>
    <property type="molecule type" value="Genomic_DNA"/>
</dbReference>
<evidence type="ECO:0000313" key="1">
    <source>
        <dbReference type="EMBL" id="GFH16282.1"/>
    </source>
</evidence>
<accession>A0A699ZKI0</accession>
<sequence length="91" mass="10204">MKDCTLLPGALLPVARRLTRLKELFVTLRRCEVEDLELLASHAVQGSQLDIKVYSAGPLPWQFEETLRALQRRSSLAGQWGGRPGPRFCQG</sequence>
<proteinExistence type="predicted"/>
<name>A0A699ZKI0_HAELA</name>
<reference evidence="1 2" key="1">
    <citation type="submission" date="2020-02" db="EMBL/GenBank/DDBJ databases">
        <title>Draft genome sequence of Haematococcus lacustris strain NIES-144.</title>
        <authorList>
            <person name="Morimoto D."/>
            <person name="Nakagawa S."/>
            <person name="Yoshida T."/>
            <person name="Sawayama S."/>
        </authorList>
    </citation>
    <scope>NUCLEOTIDE SEQUENCE [LARGE SCALE GENOMIC DNA]</scope>
    <source>
        <strain evidence="1 2">NIES-144</strain>
    </source>
</reference>
<dbReference type="Proteomes" id="UP000485058">
    <property type="component" value="Unassembled WGS sequence"/>
</dbReference>
<gene>
    <name evidence="1" type="ORF">HaLaN_12671</name>
</gene>